<dbReference type="Pfam" id="PF14512">
    <property type="entry name" value="TM1586_NiRdase"/>
    <property type="match status" value="1"/>
</dbReference>
<feature type="domain" description="Nitroreductase" evidence="3">
    <location>
        <begin position="7"/>
        <end position="72"/>
    </location>
</feature>
<dbReference type="AlphaFoldDB" id="A0A2M7R6A5"/>
<dbReference type="PANTHER" id="PTHR43673:SF10">
    <property type="entry name" value="NADH DEHYDROGENASE_NAD(P)H NITROREDUCTASE XCC3605-RELATED"/>
    <property type="match status" value="1"/>
</dbReference>
<sequence length="171" mass="19069">MDVSQVIKTRRSVRIYKPDFVPEQNLKKILDAARLAPSAHNEQEWKFVVVKDAKTRKKLAEAAHNQDHVAEAPIVIIAVALNPEPKLSSGVPAYAVDLAIALDHMTLQAVEEGLGTCWIGAFSQEEVKKVLEIPERYKVVALLPLGFPMDKPGPKTRKSLKEIVCYEKFSN</sequence>
<accession>A0A2M7R6A5</accession>
<dbReference type="Pfam" id="PF00881">
    <property type="entry name" value="Nitroreductase"/>
    <property type="match status" value="1"/>
</dbReference>
<dbReference type="Proteomes" id="UP000230767">
    <property type="component" value="Unassembled WGS sequence"/>
</dbReference>
<dbReference type="Gene3D" id="3.40.109.10">
    <property type="entry name" value="NADH Oxidase"/>
    <property type="match status" value="1"/>
</dbReference>
<reference evidence="6" key="1">
    <citation type="submission" date="2017-09" db="EMBL/GenBank/DDBJ databases">
        <title>Depth-based differentiation of microbial function through sediment-hosted aquifers and enrichment of novel symbionts in the deep terrestrial subsurface.</title>
        <authorList>
            <person name="Probst A.J."/>
            <person name="Ladd B."/>
            <person name="Jarett J.K."/>
            <person name="Geller-Mcgrath D.E."/>
            <person name="Sieber C.M.K."/>
            <person name="Emerson J.B."/>
            <person name="Anantharaman K."/>
            <person name="Thomas B.C."/>
            <person name="Malmstrom R."/>
            <person name="Stieglmeier M."/>
            <person name="Klingl A."/>
            <person name="Woyke T."/>
            <person name="Ryan C.M."/>
            <person name="Banfield J.F."/>
        </authorList>
    </citation>
    <scope>NUCLEOTIDE SEQUENCE [LARGE SCALE GENOMIC DNA]</scope>
</reference>
<dbReference type="InterPro" id="IPR029479">
    <property type="entry name" value="Nitroreductase"/>
</dbReference>
<proteinExistence type="inferred from homology"/>
<name>A0A2M7R6A5_9BACT</name>
<dbReference type="InterPro" id="IPR000415">
    <property type="entry name" value="Nitroreductase-like"/>
</dbReference>
<evidence type="ECO:0000313" key="6">
    <source>
        <dbReference type="Proteomes" id="UP000230767"/>
    </source>
</evidence>
<gene>
    <name evidence="5" type="ORF">COY73_02875</name>
</gene>
<comment type="similarity">
    <text evidence="1">Belongs to the nitroreductase family.</text>
</comment>
<dbReference type="InterPro" id="IPR029478">
    <property type="entry name" value="TM1586_NiRdase"/>
</dbReference>
<dbReference type="CDD" id="cd02139">
    <property type="entry name" value="nitroreductase"/>
    <property type="match status" value="1"/>
</dbReference>
<comment type="caution">
    <text evidence="5">The sequence shown here is derived from an EMBL/GenBank/DDBJ whole genome shotgun (WGS) entry which is preliminary data.</text>
</comment>
<dbReference type="PANTHER" id="PTHR43673">
    <property type="entry name" value="NAD(P)H NITROREDUCTASE YDGI-RELATED"/>
    <property type="match status" value="1"/>
</dbReference>
<dbReference type="SUPFAM" id="SSF55469">
    <property type="entry name" value="FMN-dependent nitroreductase-like"/>
    <property type="match status" value="1"/>
</dbReference>
<evidence type="ECO:0000313" key="5">
    <source>
        <dbReference type="EMBL" id="PIY88746.1"/>
    </source>
</evidence>
<dbReference type="GO" id="GO:0016491">
    <property type="term" value="F:oxidoreductase activity"/>
    <property type="evidence" value="ECO:0007669"/>
    <property type="project" value="UniProtKB-KW"/>
</dbReference>
<evidence type="ECO:0000256" key="1">
    <source>
        <dbReference type="ARBA" id="ARBA00007118"/>
    </source>
</evidence>
<protein>
    <submittedName>
        <fullName evidence="5">Nitroreductase</fullName>
    </submittedName>
</protein>
<evidence type="ECO:0000259" key="4">
    <source>
        <dbReference type="Pfam" id="PF14512"/>
    </source>
</evidence>
<dbReference type="EMBL" id="PFLW01000071">
    <property type="protein sequence ID" value="PIY88746.1"/>
    <property type="molecule type" value="Genomic_DNA"/>
</dbReference>
<organism evidence="5 6">
    <name type="scientific">Candidatus Nealsonbacteria bacterium CG_4_10_14_0_8_um_filter_37_14</name>
    <dbReference type="NCBI Taxonomy" id="1974684"/>
    <lineage>
        <taxon>Bacteria</taxon>
        <taxon>Candidatus Nealsoniibacteriota</taxon>
    </lineage>
</organism>
<keyword evidence="2" id="KW-0560">Oxidoreductase</keyword>
<feature type="domain" description="Putative nitroreductase TM1586" evidence="4">
    <location>
        <begin position="102"/>
        <end position="167"/>
    </location>
</feature>
<evidence type="ECO:0000259" key="3">
    <source>
        <dbReference type="Pfam" id="PF00881"/>
    </source>
</evidence>
<evidence type="ECO:0000256" key="2">
    <source>
        <dbReference type="ARBA" id="ARBA00023002"/>
    </source>
</evidence>